<name>A0A5C0VKG5_9SPHI</name>
<dbReference type="RefSeq" id="WP_149075005.1">
    <property type="nucleotide sequence ID" value="NZ_CP043329.1"/>
</dbReference>
<dbReference type="KEGG" id="pej:FYC62_11470"/>
<dbReference type="PROSITE" id="PS51160">
    <property type="entry name" value="ACYLPHOSPHATASE_3"/>
    <property type="match status" value="1"/>
</dbReference>
<gene>
    <name evidence="7" type="ORF">FYC62_11470</name>
</gene>
<dbReference type="Gene3D" id="3.30.70.100">
    <property type="match status" value="1"/>
</dbReference>
<evidence type="ECO:0000313" key="7">
    <source>
        <dbReference type="EMBL" id="QEK52183.1"/>
    </source>
</evidence>
<dbReference type="Pfam" id="PF00708">
    <property type="entry name" value="Acylphosphatase"/>
    <property type="match status" value="1"/>
</dbReference>
<evidence type="ECO:0000259" key="6">
    <source>
        <dbReference type="PROSITE" id="PS51160"/>
    </source>
</evidence>
<comment type="catalytic activity">
    <reaction evidence="3 4">
        <text>an acyl phosphate + H2O = a carboxylate + phosphate + H(+)</text>
        <dbReference type="Rhea" id="RHEA:14965"/>
        <dbReference type="ChEBI" id="CHEBI:15377"/>
        <dbReference type="ChEBI" id="CHEBI:15378"/>
        <dbReference type="ChEBI" id="CHEBI:29067"/>
        <dbReference type="ChEBI" id="CHEBI:43474"/>
        <dbReference type="ChEBI" id="CHEBI:59918"/>
        <dbReference type="EC" id="3.6.1.7"/>
    </reaction>
</comment>
<evidence type="ECO:0000256" key="5">
    <source>
        <dbReference type="RuleBase" id="RU004168"/>
    </source>
</evidence>
<dbReference type="PANTHER" id="PTHR47268">
    <property type="entry name" value="ACYLPHOSPHATASE"/>
    <property type="match status" value="1"/>
</dbReference>
<evidence type="ECO:0000313" key="8">
    <source>
        <dbReference type="Proteomes" id="UP000323653"/>
    </source>
</evidence>
<dbReference type="InterPro" id="IPR020456">
    <property type="entry name" value="Acylphosphatase"/>
</dbReference>
<organism evidence="7 8">
    <name type="scientific">Pedobacter aquae</name>
    <dbReference type="NCBI Taxonomy" id="2605747"/>
    <lineage>
        <taxon>Bacteria</taxon>
        <taxon>Pseudomonadati</taxon>
        <taxon>Bacteroidota</taxon>
        <taxon>Sphingobacteriia</taxon>
        <taxon>Sphingobacteriales</taxon>
        <taxon>Sphingobacteriaceae</taxon>
        <taxon>Pedobacter</taxon>
    </lineage>
</organism>
<keyword evidence="8" id="KW-1185">Reference proteome</keyword>
<comment type="similarity">
    <text evidence="1 5">Belongs to the acylphosphatase family.</text>
</comment>
<feature type="active site" evidence="4">
    <location>
        <position position="19"/>
    </location>
</feature>
<evidence type="ECO:0000256" key="1">
    <source>
        <dbReference type="ARBA" id="ARBA00005614"/>
    </source>
</evidence>
<dbReference type="PANTHER" id="PTHR47268:SF4">
    <property type="entry name" value="ACYLPHOSPHATASE"/>
    <property type="match status" value="1"/>
</dbReference>
<reference evidence="7 8" key="1">
    <citation type="submission" date="2019-08" db="EMBL/GenBank/DDBJ databases">
        <title>Pedobacter sp. nov., isolated from Han river, South Korea.</title>
        <authorList>
            <person name="Lee D.-H."/>
            <person name="Kim Y.-S."/>
            <person name="Hwang E.-M."/>
            <person name="Le Tran T.C."/>
            <person name="Cha C.-J."/>
        </authorList>
    </citation>
    <scope>NUCLEOTIDE SEQUENCE [LARGE SCALE GENOMIC DNA]</scope>
    <source>
        <strain evidence="7 8">CJ43</strain>
    </source>
</reference>
<sequence>MKKAFQITVKGKVQGVFFRASTKAVADQLGVKGNVKNLPNGDVFIEAEVDAFFEQDFLEWCKTGPDEAEVTALEVKEAELKNFINFEILKR</sequence>
<dbReference type="AlphaFoldDB" id="A0A5C0VKG5"/>
<evidence type="ECO:0000256" key="2">
    <source>
        <dbReference type="ARBA" id="ARBA00012150"/>
    </source>
</evidence>
<evidence type="ECO:0000256" key="3">
    <source>
        <dbReference type="ARBA" id="ARBA00047645"/>
    </source>
</evidence>
<accession>A0A5C0VKG5</accession>
<dbReference type="InterPro" id="IPR017968">
    <property type="entry name" value="Acylphosphatase_CS"/>
</dbReference>
<proteinExistence type="inferred from homology"/>
<feature type="active site" evidence="4">
    <location>
        <position position="37"/>
    </location>
</feature>
<dbReference type="EMBL" id="CP043329">
    <property type="protein sequence ID" value="QEK52183.1"/>
    <property type="molecule type" value="Genomic_DNA"/>
</dbReference>
<dbReference type="PROSITE" id="PS00150">
    <property type="entry name" value="ACYLPHOSPHATASE_1"/>
    <property type="match status" value="1"/>
</dbReference>
<keyword evidence="4" id="KW-0378">Hydrolase</keyword>
<dbReference type="GO" id="GO:0003998">
    <property type="term" value="F:acylphosphatase activity"/>
    <property type="evidence" value="ECO:0007669"/>
    <property type="project" value="UniProtKB-EC"/>
</dbReference>
<dbReference type="EC" id="3.6.1.7" evidence="2 4"/>
<dbReference type="InterPro" id="IPR001792">
    <property type="entry name" value="Acylphosphatase-like_dom"/>
</dbReference>
<feature type="domain" description="Acylphosphatase-like" evidence="6">
    <location>
        <begin position="4"/>
        <end position="90"/>
    </location>
</feature>
<dbReference type="Proteomes" id="UP000323653">
    <property type="component" value="Chromosome"/>
</dbReference>
<dbReference type="SUPFAM" id="SSF54975">
    <property type="entry name" value="Acylphosphatase/BLUF domain-like"/>
    <property type="match status" value="1"/>
</dbReference>
<dbReference type="InterPro" id="IPR036046">
    <property type="entry name" value="Acylphosphatase-like_dom_sf"/>
</dbReference>
<evidence type="ECO:0000256" key="4">
    <source>
        <dbReference type="PROSITE-ProRule" id="PRU00520"/>
    </source>
</evidence>
<protein>
    <recommendedName>
        <fullName evidence="2 4">acylphosphatase</fullName>
        <ecNumber evidence="2 4">3.6.1.7</ecNumber>
    </recommendedName>
</protein>